<dbReference type="InterPro" id="IPR050571">
    <property type="entry name" value="Class-IV_PLP-Dep_Aminotrnsfr"/>
</dbReference>
<evidence type="ECO:0000313" key="12">
    <source>
        <dbReference type="Proteomes" id="UP000663181"/>
    </source>
</evidence>
<dbReference type="InterPro" id="IPR043132">
    <property type="entry name" value="BCAT-like_C"/>
</dbReference>
<gene>
    <name evidence="11" type="primary">pabC</name>
    <name evidence="11" type="ORF">ISN74_06905</name>
</gene>
<sequence>MMLVNGQWQDSVSALDRGLSYGDGLFETIRMVGAQAPLWERHMQRLAAGCVRLRMPAPDPQQLWREVQQVSAALPDAVVRVTLTRGTGERGYAPPKTSSMTRIVAAFPAPMIPAAFYRDGIRTRLCTTTLADQPLLAGIKHLNRLEQVLARAEWDDPLITEGLVCDQHGQVISATAANLFAVIDGVLLTPSVERCGVAGVARAAVIQAHAACEIRDLPLTECLRASELFLSSSVRGILPVQAVGDTVYAPGPVTRAMQRYWCELGFSMEQA</sequence>
<keyword evidence="6 11" id="KW-0456">Lyase</keyword>
<organism evidence="11 12">
    <name type="scientific">Dyella caseinilytica</name>
    <dbReference type="NCBI Taxonomy" id="1849581"/>
    <lineage>
        <taxon>Bacteria</taxon>
        <taxon>Pseudomonadati</taxon>
        <taxon>Pseudomonadota</taxon>
        <taxon>Gammaproteobacteria</taxon>
        <taxon>Lysobacterales</taxon>
        <taxon>Rhodanobacteraceae</taxon>
        <taxon>Dyella</taxon>
    </lineage>
</organism>
<dbReference type="InterPro" id="IPR017824">
    <property type="entry name" value="Aminodeoxychorismate_lyase_IV"/>
</dbReference>
<evidence type="ECO:0000313" key="11">
    <source>
        <dbReference type="EMBL" id="QRN55061.1"/>
    </source>
</evidence>
<evidence type="ECO:0000256" key="4">
    <source>
        <dbReference type="ARBA" id="ARBA00022898"/>
    </source>
</evidence>
<dbReference type="Gene3D" id="3.20.10.10">
    <property type="entry name" value="D-amino Acid Aminotransferase, subunit A, domain 2"/>
    <property type="match status" value="1"/>
</dbReference>
<evidence type="ECO:0000256" key="9">
    <source>
        <dbReference type="ARBA" id="ARBA00049529"/>
    </source>
</evidence>
<name>A0ABX7GX61_9GAMM</name>
<comment type="similarity">
    <text evidence="2">Belongs to the class-IV pyridoxal-phosphate-dependent aminotransferase family.</text>
</comment>
<comment type="cofactor">
    <cofactor evidence="1">
        <name>pyridoxal 5'-phosphate</name>
        <dbReference type="ChEBI" id="CHEBI:597326"/>
    </cofactor>
</comment>
<evidence type="ECO:0000256" key="8">
    <source>
        <dbReference type="ARBA" id="ARBA00035676"/>
    </source>
</evidence>
<proteinExistence type="inferred from homology"/>
<dbReference type="NCBIfam" id="NF004761">
    <property type="entry name" value="PRK06092.1"/>
    <property type="match status" value="1"/>
</dbReference>
<evidence type="ECO:0000256" key="6">
    <source>
        <dbReference type="ARBA" id="ARBA00023239"/>
    </source>
</evidence>
<dbReference type="NCBIfam" id="TIGR03461">
    <property type="entry name" value="pabC_Proteo"/>
    <property type="match status" value="1"/>
</dbReference>
<dbReference type="PANTHER" id="PTHR42743:SF2">
    <property type="entry name" value="AMINODEOXYCHORISMATE LYASE"/>
    <property type="match status" value="1"/>
</dbReference>
<dbReference type="InterPro" id="IPR036038">
    <property type="entry name" value="Aminotransferase-like"/>
</dbReference>
<keyword evidence="12" id="KW-1185">Reference proteome</keyword>
<comment type="pathway">
    <text evidence="7">Cofactor biosynthesis; tetrahydrofolate biosynthesis; 4-aminobenzoate from chorismate: step 2/2.</text>
</comment>
<evidence type="ECO:0000256" key="7">
    <source>
        <dbReference type="ARBA" id="ARBA00035633"/>
    </source>
</evidence>
<evidence type="ECO:0000256" key="2">
    <source>
        <dbReference type="ARBA" id="ARBA00009320"/>
    </source>
</evidence>
<dbReference type="Pfam" id="PF01063">
    <property type="entry name" value="Aminotran_4"/>
    <property type="match status" value="1"/>
</dbReference>
<dbReference type="GO" id="GO:0008696">
    <property type="term" value="F:4-amino-4-deoxychorismate lyase activity"/>
    <property type="evidence" value="ECO:0007669"/>
    <property type="project" value="UniProtKB-EC"/>
</dbReference>
<keyword evidence="5" id="KW-0289">Folate biosynthesis</keyword>
<evidence type="ECO:0000256" key="10">
    <source>
        <dbReference type="NCBIfam" id="TIGR03461"/>
    </source>
</evidence>
<dbReference type="SUPFAM" id="SSF56752">
    <property type="entry name" value="D-aminoacid aminotransferase-like PLP-dependent enzymes"/>
    <property type="match status" value="1"/>
</dbReference>
<reference evidence="11 12" key="1">
    <citation type="submission" date="2020-10" db="EMBL/GenBank/DDBJ databases">
        <title>Phylogeny of dyella-like bacteria.</title>
        <authorList>
            <person name="Fu J."/>
        </authorList>
    </citation>
    <scope>NUCLEOTIDE SEQUENCE [LARGE SCALE GENOMIC DNA]</scope>
    <source>
        <strain evidence="11 12">DHOB09</strain>
    </source>
</reference>
<dbReference type="Gene3D" id="3.30.470.10">
    <property type="match status" value="1"/>
</dbReference>
<dbReference type="EC" id="4.1.3.38" evidence="8 10"/>
<evidence type="ECO:0000256" key="1">
    <source>
        <dbReference type="ARBA" id="ARBA00001933"/>
    </source>
</evidence>
<dbReference type="EMBL" id="CP064030">
    <property type="protein sequence ID" value="QRN55061.1"/>
    <property type="molecule type" value="Genomic_DNA"/>
</dbReference>
<accession>A0ABX7GX61</accession>
<dbReference type="Proteomes" id="UP000663181">
    <property type="component" value="Chromosome"/>
</dbReference>
<keyword evidence="4" id="KW-0663">Pyridoxal phosphate</keyword>
<dbReference type="PANTHER" id="PTHR42743">
    <property type="entry name" value="AMINO-ACID AMINOTRANSFERASE"/>
    <property type="match status" value="1"/>
</dbReference>
<evidence type="ECO:0000256" key="3">
    <source>
        <dbReference type="ARBA" id="ARBA00011738"/>
    </source>
</evidence>
<dbReference type="InterPro" id="IPR043131">
    <property type="entry name" value="BCAT-like_N"/>
</dbReference>
<comment type="catalytic activity">
    <reaction evidence="9">
        <text>4-amino-4-deoxychorismate = 4-aminobenzoate + pyruvate + H(+)</text>
        <dbReference type="Rhea" id="RHEA:16201"/>
        <dbReference type="ChEBI" id="CHEBI:15361"/>
        <dbReference type="ChEBI" id="CHEBI:15378"/>
        <dbReference type="ChEBI" id="CHEBI:17836"/>
        <dbReference type="ChEBI" id="CHEBI:58406"/>
        <dbReference type="EC" id="4.1.3.38"/>
    </reaction>
</comment>
<comment type="subunit">
    <text evidence="3">Homodimer.</text>
</comment>
<evidence type="ECO:0000256" key="5">
    <source>
        <dbReference type="ARBA" id="ARBA00022909"/>
    </source>
</evidence>
<dbReference type="RefSeq" id="WP_188798630.1">
    <property type="nucleotide sequence ID" value="NZ_BMIZ01000001.1"/>
</dbReference>
<protein>
    <recommendedName>
        <fullName evidence="8 10">Aminodeoxychorismate lyase</fullName>
        <ecNumber evidence="8 10">4.1.3.38</ecNumber>
    </recommendedName>
</protein>
<dbReference type="InterPro" id="IPR001544">
    <property type="entry name" value="Aminotrans_IV"/>
</dbReference>
<dbReference type="CDD" id="cd01559">
    <property type="entry name" value="ADCL_like"/>
    <property type="match status" value="1"/>
</dbReference>